<protein>
    <submittedName>
        <fullName evidence="1">Uncharacterized protein</fullName>
    </submittedName>
</protein>
<comment type="caution">
    <text evidence="1">The sequence shown here is derived from an EMBL/GenBank/DDBJ whole genome shotgun (WGS) entry which is preliminary data.</text>
</comment>
<sequence length="61" mass="6999">WSGAGEEQDQDGLQSDVNIGRTKYRVEDISWISAKQPTVFDSGLQIQLIQFGRDRSFDDMY</sequence>
<dbReference type="AlphaFoldDB" id="A0A8X6PXV6"/>
<keyword evidence="2" id="KW-1185">Reference proteome</keyword>
<proteinExistence type="predicted"/>
<dbReference type="EMBL" id="BMAW01024156">
    <property type="protein sequence ID" value="GFT86691.1"/>
    <property type="molecule type" value="Genomic_DNA"/>
</dbReference>
<reference evidence="1" key="1">
    <citation type="submission" date="2020-08" db="EMBL/GenBank/DDBJ databases">
        <title>Multicomponent nature underlies the extraordinary mechanical properties of spider dragline silk.</title>
        <authorList>
            <person name="Kono N."/>
            <person name="Nakamura H."/>
            <person name="Mori M."/>
            <person name="Yoshida Y."/>
            <person name="Ohtoshi R."/>
            <person name="Malay A.D."/>
            <person name="Moran D.A.P."/>
            <person name="Tomita M."/>
            <person name="Numata K."/>
            <person name="Arakawa K."/>
        </authorList>
    </citation>
    <scope>NUCLEOTIDE SEQUENCE</scope>
</reference>
<name>A0A8X6PXV6_NEPPI</name>
<accession>A0A8X6PXV6</accession>
<feature type="non-terminal residue" evidence="1">
    <location>
        <position position="1"/>
    </location>
</feature>
<dbReference type="Proteomes" id="UP000887013">
    <property type="component" value="Unassembled WGS sequence"/>
</dbReference>
<evidence type="ECO:0000313" key="2">
    <source>
        <dbReference type="Proteomes" id="UP000887013"/>
    </source>
</evidence>
<organism evidence="1 2">
    <name type="scientific">Nephila pilipes</name>
    <name type="common">Giant wood spider</name>
    <name type="synonym">Nephila maculata</name>
    <dbReference type="NCBI Taxonomy" id="299642"/>
    <lineage>
        <taxon>Eukaryota</taxon>
        <taxon>Metazoa</taxon>
        <taxon>Ecdysozoa</taxon>
        <taxon>Arthropoda</taxon>
        <taxon>Chelicerata</taxon>
        <taxon>Arachnida</taxon>
        <taxon>Araneae</taxon>
        <taxon>Araneomorphae</taxon>
        <taxon>Entelegynae</taxon>
        <taxon>Araneoidea</taxon>
        <taxon>Nephilidae</taxon>
        <taxon>Nephila</taxon>
    </lineage>
</organism>
<evidence type="ECO:0000313" key="1">
    <source>
        <dbReference type="EMBL" id="GFT86691.1"/>
    </source>
</evidence>
<gene>
    <name evidence="1" type="ORF">NPIL_89011</name>
</gene>